<dbReference type="Gene3D" id="1.10.10.10">
    <property type="entry name" value="Winged helix-like DNA-binding domain superfamily/Winged helix DNA-binding domain"/>
    <property type="match status" value="1"/>
</dbReference>
<dbReference type="Pfam" id="PF12802">
    <property type="entry name" value="MarR_2"/>
    <property type="match status" value="1"/>
</dbReference>
<dbReference type="SMART" id="SM00347">
    <property type="entry name" value="HTH_MARR"/>
    <property type="match status" value="1"/>
</dbReference>
<accession>A0A850DSM8</accession>
<proteinExistence type="predicted"/>
<feature type="domain" description="HTH marR-type" evidence="1">
    <location>
        <begin position="5"/>
        <end position="153"/>
    </location>
</feature>
<dbReference type="EMBL" id="JABMCG010000092">
    <property type="protein sequence ID" value="NUU27649.1"/>
    <property type="molecule type" value="Genomic_DNA"/>
</dbReference>
<reference evidence="2 3" key="1">
    <citation type="submission" date="2020-05" db="EMBL/GenBank/DDBJ databases">
        <title>Genome Sequencing of Type Strains.</title>
        <authorList>
            <person name="Lemaire J.F."/>
            <person name="Inderbitzin P."/>
            <person name="Gregorio O.A."/>
            <person name="Collins S.B."/>
            <person name="Wespe N."/>
            <person name="Knight-Connoni V."/>
        </authorList>
    </citation>
    <scope>NUCLEOTIDE SEQUENCE [LARGE SCALE GENOMIC DNA]</scope>
    <source>
        <strain evidence="2 3">DSM 20512</strain>
    </source>
</reference>
<comment type="caution">
    <text evidence="2">The sequence shown here is derived from an EMBL/GenBank/DDBJ whole genome shotgun (WGS) entry which is preliminary data.</text>
</comment>
<evidence type="ECO:0000259" key="1">
    <source>
        <dbReference type="PROSITE" id="PS50995"/>
    </source>
</evidence>
<evidence type="ECO:0000313" key="3">
    <source>
        <dbReference type="Proteomes" id="UP000539146"/>
    </source>
</evidence>
<sequence>MTGTGDETARIARRLSDRIGPFRRTLLRTSRAVADLPDIPDAQVEVLRALAAGAAAAPGADAPGAAPSALATRLGLARSTVSNLVSAMEQSGLVERRLVGGDGRRTTVHLTPLAVDRLRTYDDAATSVLVDALGHLSAEDVHALAAALPALERLHREITPPPAP</sequence>
<dbReference type="PANTHER" id="PTHR33164:SF103">
    <property type="entry name" value="REGULATORY PROTEIN MARR"/>
    <property type="match status" value="1"/>
</dbReference>
<protein>
    <submittedName>
        <fullName evidence="2">Winged helix-turn-helix transcriptional regulator</fullName>
    </submittedName>
</protein>
<dbReference type="InterPro" id="IPR036390">
    <property type="entry name" value="WH_DNA-bd_sf"/>
</dbReference>
<dbReference type="RefSeq" id="WP_058741059.1">
    <property type="nucleotide sequence ID" value="NZ_BAAAWP010000001.1"/>
</dbReference>
<dbReference type="GO" id="GO:0006950">
    <property type="term" value="P:response to stress"/>
    <property type="evidence" value="ECO:0007669"/>
    <property type="project" value="TreeGrafter"/>
</dbReference>
<organism evidence="2 3">
    <name type="scientific">Curtobacterium citreum</name>
    <dbReference type="NCBI Taxonomy" id="2036"/>
    <lineage>
        <taxon>Bacteria</taxon>
        <taxon>Bacillati</taxon>
        <taxon>Actinomycetota</taxon>
        <taxon>Actinomycetes</taxon>
        <taxon>Micrococcales</taxon>
        <taxon>Microbacteriaceae</taxon>
        <taxon>Curtobacterium</taxon>
    </lineage>
</organism>
<dbReference type="Proteomes" id="UP000539146">
    <property type="component" value="Unassembled WGS sequence"/>
</dbReference>
<dbReference type="AlphaFoldDB" id="A0A850DSM8"/>
<dbReference type="PANTHER" id="PTHR33164">
    <property type="entry name" value="TRANSCRIPTIONAL REGULATOR, MARR FAMILY"/>
    <property type="match status" value="1"/>
</dbReference>
<dbReference type="GO" id="GO:0003700">
    <property type="term" value="F:DNA-binding transcription factor activity"/>
    <property type="evidence" value="ECO:0007669"/>
    <property type="project" value="InterPro"/>
</dbReference>
<dbReference type="InterPro" id="IPR036388">
    <property type="entry name" value="WH-like_DNA-bd_sf"/>
</dbReference>
<dbReference type="InterPro" id="IPR039422">
    <property type="entry name" value="MarR/SlyA-like"/>
</dbReference>
<name>A0A850DSM8_9MICO</name>
<dbReference type="InterPro" id="IPR000835">
    <property type="entry name" value="HTH_MarR-typ"/>
</dbReference>
<dbReference type="PROSITE" id="PS50995">
    <property type="entry name" value="HTH_MARR_2"/>
    <property type="match status" value="1"/>
</dbReference>
<evidence type="ECO:0000313" key="2">
    <source>
        <dbReference type="EMBL" id="NUU27649.1"/>
    </source>
</evidence>
<gene>
    <name evidence="2" type="ORF">HP467_05925</name>
</gene>
<dbReference type="SUPFAM" id="SSF46785">
    <property type="entry name" value="Winged helix' DNA-binding domain"/>
    <property type="match status" value="1"/>
</dbReference>